<sequence>LGERVHDLRPDERGRPFNRPHQPVTWLRTWTTPAQAEGPKALIAGLYGDSTAERASASLQAAQAMLMGRPEATRLILYLHDGVPTDEPPTMVAATVATVRRQGTLVVGVYVGPQEHLERLEGIFGAADTLAVARLRTLPQALGRVLQRAAATRRPGRR</sequence>
<dbReference type="EMBL" id="SIJK02000016">
    <property type="protein sequence ID" value="MBP1466215.1"/>
    <property type="molecule type" value="Genomic_DNA"/>
</dbReference>
<evidence type="ECO:0000256" key="1">
    <source>
        <dbReference type="SAM" id="MobiDB-lite"/>
    </source>
</evidence>
<feature type="compositionally biased region" description="Basic and acidic residues" evidence="1">
    <location>
        <begin position="1"/>
        <end position="15"/>
    </location>
</feature>
<keyword evidence="3" id="KW-1185">Reference proteome</keyword>
<feature type="non-terminal residue" evidence="2">
    <location>
        <position position="1"/>
    </location>
</feature>
<accession>A0ABS4D9W0</accession>
<gene>
    <name evidence="2" type="ORF">EYB53_010910</name>
</gene>
<proteinExistence type="predicted"/>
<evidence type="ECO:0000313" key="3">
    <source>
        <dbReference type="Proteomes" id="UP001193081"/>
    </source>
</evidence>
<name>A0ABS4D9W0_9CHLR</name>
<dbReference type="Proteomes" id="UP001193081">
    <property type="component" value="Unassembled WGS sequence"/>
</dbReference>
<evidence type="ECO:0000313" key="2">
    <source>
        <dbReference type="EMBL" id="MBP1466215.1"/>
    </source>
</evidence>
<dbReference type="SUPFAM" id="SSF53300">
    <property type="entry name" value="vWA-like"/>
    <property type="match status" value="1"/>
</dbReference>
<comment type="caution">
    <text evidence="2">The sequence shown here is derived from an EMBL/GenBank/DDBJ whole genome shotgun (WGS) entry which is preliminary data.</text>
</comment>
<dbReference type="InterPro" id="IPR036465">
    <property type="entry name" value="vWFA_dom_sf"/>
</dbReference>
<feature type="region of interest" description="Disordered" evidence="1">
    <location>
        <begin position="1"/>
        <end position="21"/>
    </location>
</feature>
<reference evidence="2 3" key="1">
    <citation type="submission" date="2021-03" db="EMBL/GenBank/DDBJ databases">
        <authorList>
            <person name="Grouzdev D.S."/>
        </authorList>
    </citation>
    <scope>NUCLEOTIDE SEQUENCE [LARGE SCALE GENOMIC DNA]</scope>
    <source>
        <strain evidence="2 3">M50-1</strain>
    </source>
</reference>
<protein>
    <recommendedName>
        <fullName evidence="4">VWA domain-containing protein</fullName>
    </recommendedName>
</protein>
<evidence type="ECO:0008006" key="4">
    <source>
        <dbReference type="Google" id="ProtNLM"/>
    </source>
</evidence>
<organism evidence="2 3">
    <name type="scientific">Candidatus Chloroploca mongolica</name>
    <dbReference type="NCBI Taxonomy" id="2528176"/>
    <lineage>
        <taxon>Bacteria</taxon>
        <taxon>Bacillati</taxon>
        <taxon>Chloroflexota</taxon>
        <taxon>Chloroflexia</taxon>
        <taxon>Chloroflexales</taxon>
        <taxon>Chloroflexineae</taxon>
        <taxon>Oscillochloridaceae</taxon>
        <taxon>Candidatus Chloroploca</taxon>
    </lineage>
</organism>